<comment type="caution">
    <text evidence="2">The sequence shown here is derived from an EMBL/GenBank/DDBJ whole genome shotgun (WGS) entry which is preliminary data.</text>
</comment>
<gene>
    <name evidence="2" type="ORF">A1359_01770</name>
</gene>
<dbReference type="STRING" id="980561.A1359_01770"/>
<name>A0A177N0Q4_9GAMM</name>
<dbReference type="EMBL" id="LUUI01000149">
    <property type="protein sequence ID" value="OAI10790.1"/>
    <property type="molecule type" value="Genomic_DNA"/>
</dbReference>
<evidence type="ECO:0000313" key="2">
    <source>
        <dbReference type="EMBL" id="OAI10790.1"/>
    </source>
</evidence>
<dbReference type="InterPro" id="IPR000014">
    <property type="entry name" value="PAS"/>
</dbReference>
<dbReference type="Gene3D" id="3.30.450.20">
    <property type="entry name" value="PAS domain"/>
    <property type="match status" value="1"/>
</dbReference>
<dbReference type="RefSeq" id="WP_066986552.1">
    <property type="nucleotide sequence ID" value="NZ_LUUI01000149.1"/>
</dbReference>
<dbReference type="AlphaFoldDB" id="A0A177N0Q4"/>
<keyword evidence="3" id="KW-1185">Reference proteome</keyword>
<dbReference type="NCBIfam" id="TIGR00229">
    <property type="entry name" value="sensory_box"/>
    <property type="match status" value="1"/>
</dbReference>
<dbReference type="InterPro" id="IPR035965">
    <property type="entry name" value="PAS-like_dom_sf"/>
</dbReference>
<dbReference type="PROSITE" id="PS50112">
    <property type="entry name" value="PAS"/>
    <property type="match status" value="1"/>
</dbReference>
<proteinExistence type="predicted"/>
<sequence>MKPVITPSNRERKIADDDFIVSKTDASGRITYANRIFMEIAGFPEYELLGVQHNIIRHPDMPRGVFRFMWNTLKAGDEFFGFAKNLCADGSFYWVFANITPDYDRDGKLQGYYSVRRNPPRSAIEAITPIYQEMMSIEKTSSVREAPDKSLAYLFDVVNQSGLRTYNNLVLTLYKPNGVFQ</sequence>
<organism evidence="2 3">
    <name type="scientific">Methylomonas lenta</name>
    <dbReference type="NCBI Taxonomy" id="980561"/>
    <lineage>
        <taxon>Bacteria</taxon>
        <taxon>Pseudomonadati</taxon>
        <taxon>Pseudomonadota</taxon>
        <taxon>Gammaproteobacteria</taxon>
        <taxon>Methylococcales</taxon>
        <taxon>Methylococcaceae</taxon>
        <taxon>Methylomonas</taxon>
    </lineage>
</organism>
<dbReference type="CDD" id="cd00130">
    <property type="entry name" value="PAS"/>
    <property type="match status" value="1"/>
</dbReference>
<dbReference type="SUPFAM" id="SSF55785">
    <property type="entry name" value="PYP-like sensor domain (PAS domain)"/>
    <property type="match status" value="1"/>
</dbReference>
<dbReference type="Pfam" id="PF08447">
    <property type="entry name" value="PAS_3"/>
    <property type="match status" value="1"/>
</dbReference>
<keyword evidence="2" id="KW-0675">Receptor</keyword>
<dbReference type="OrthoDB" id="5675566at2"/>
<evidence type="ECO:0000259" key="1">
    <source>
        <dbReference type="PROSITE" id="PS50112"/>
    </source>
</evidence>
<dbReference type="Proteomes" id="UP000078476">
    <property type="component" value="Unassembled WGS sequence"/>
</dbReference>
<evidence type="ECO:0000313" key="3">
    <source>
        <dbReference type="Proteomes" id="UP000078476"/>
    </source>
</evidence>
<feature type="domain" description="PAS" evidence="1">
    <location>
        <begin position="25"/>
        <end position="76"/>
    </location>
</feature>
<protein>
    <submittedName>
        <fullName evidence="2">Aerotaxis receptor Aer</fullName>
    </submittedName>
</protein>
<dbReference type="InterPro" id="IPR013655">
    <property type="entry name" value="PAS_fold_3"/>
</dbReference>
<reference evidence="2 3" key="1">
    <citation type="submission" date="2016-03" db="EMBL/GenBank/DDBJ databases">
        <authorList>
            <person name="Ploux O."/>
        </authorList>
    </citation>
    <scope>NUCLEOTIDE SEQUENCE [LARGE SCALE GENOMIC DNA]</scope>
    <source>
        <strain evidence="2 3">R-45370</strain>
    </source>
</reference>
<accession>A0A177N0Q4</accession>